<name>A0ABS1LJC4_9MICO</name>
<feature type="transmembrane region" description="Helical" evidence="3">
    <location>
        <begin position="94"/>
        <end position="115"/>
    </location>
</feature>
<evidence type="ECO:0000259" key="4">
    <source>
        <dbReference type="Pfam" id="PF13490"/>
    </source>
</evidence>
<organism evidence="5 6">
    <name type="scientific">Myceligenerans indicum</name>
    <dbReference type="NCBI Taxonomy" id="2593663"/>
    <lineage>
        <taxon>Bacteria</taxon>
        <taxon>Bacillati</taxon>
        <taxon>Actinomycetota</taxon>
        <taxon>Actinomycetes</taxon>
        <taxon>Micrococcales</taxon>
        <taxon>Promicromonosporaceae</taxon>
        <taxon>Myceligenerans</taxon>
    </lineage>
</organism>
<keyword evidence="1" id="KW-0805">Transcription regulation</keyword>
<feature type="domain" description="Putative zinc-finger" evidence="4">
    <location>
        <begin position="18"/>
        <end position="43"/>
    </location>
</feature>
<dbReference type="Proteomes" id="UP000675409">
    <property type="component" value="Unassembled WGS sequence"/>
</dbReference>
<dbReference type="EMBL" id="JABBYC010000010">
    <property type="protein sequence ID" value="MBL0886268.1"/>
    <property type="molecule type" value="Genomic_DNA"/>
</dbReference>
<keyword evidence="3" id="KW-0812">Transmembrane</keyword>
<protein>
    <submittedName>
        <fullName evidence="5">Zf-HC2 domain-containing protein</fullName>
    </submittedName>
</protein>
<evidence type="ECO:0000256" key="2">
    <source>
        <dbReference type="ARBA" id="ARBA00023163"/>
    </source>
</evidence>
<dbReference type="InterPro" id="IPR041916">
    <property type="entry name" value="Anti_sigma_zinc_sf"/>
</dbReference>
<gene>
    <name evidence="5" type="ORF">HGK34_08295</name>
</gene>
<evidence type="ECO:0000313" key="5">
    <source>
        <dbReference type="EMBL" id="MBL0886268.1"/>
    </source>
</evidence>
<sequence length="246" mass="25095">MTDETGPRHEEFADWDAAYVLGALTAADRRAFAEHLDECARCRTQVAELAPVPGLLRAAGGDGLGPRAVDTDGPATDLVDLVVRRRARRRGRSLLWGGAISAAAAAAVTVVVLNLPPGGSAPAVLPAETVGLVASGQSRLSANVELTDKKWGTQLTMVCTYAPDPATYVPGAGSPAKRAYALVVTSGDGATSQVSTWTAAPGSTVRLDAATALTRDDIAAISVYSADDATDPLLSADLEDGAGDAG</sequence>
<comment type="caution">
    <text evidence="5">The sequence shown here is derived from an EMBL/GenBank/DDBJ whole genome shotgun (WGS) entry which is preliminary data.</text>
</comment>
<dbReference type="RefSeq" id="WP_201846114.1">
    <property type="nucleotide sequence ID" value="NZ_JABBYC010000010.1"/>
</dbReference>
<keyword evidence="3" id="KW-0472">Membrane</keyword>
<dbReference type="Gene3D" id="1.10.10.1320">
    <property type="entry name" value="Anti-sigma factor, zinc-finger domain"/>
    <property type="match status" value="1"/>
</dbReference>
<keyword evidence="3" id="KW-1133">Transmembrane helix</keyword>
<evidence type="ECO:0000256" key="3">
    <source>
        <dbReference type="SAM" id="Phobius"/>
    </source>
</evidence>
<proteinExistence type="predicted"/>
<dbReference type="InterPro" id="IPR027383">
    <property type="entry name" value="Znf_put"/>
</dbReference>
<reference evidence="5 6" key="1">
    <citation type="journal article" date="2021" name="Arch. Microbiol.">
        <title>Myceligenerans indicum sp. nov., an actinobacterium isolated from mangrove sediment of Sundarbans, India.</title>
        <authorList>
            <person name="Asha K."/>
            <person name="Bhadury P."/>
        </authorList>
    </citation>
    <scope>NUCLEOTIDE SEQUENCE [LARGE SCALE GENOMIC DNA]</scope>
    <source>
        <strain evidence="5 6">I2</strain>
    </source>
</reference>
<evidence type="ECO:0000313" key="6">
    <source>
        <dbReference type="Proteomes" id="UP000675409"/>
    </source>
</evidence>
<dbReference type="Pfam" id="PF13490">
    <property type="entry name" value="zf-HC2"/>
    <property type="match status" value="1"/>
</dbReference>
<keyword evidence="2" id="KW-0804">Transcription</keyword>
<accession>A0ABS1LJC4</accession>
<evidence type="ECO:0000256" key="1">
    <source>
        <dbReference type="ARBA" id="ARBA00023015"/>
    </source>
</evidence>
<keyword evidence="6" id="KW-1185">Reference proteome</keyword>